<protein>
    <recommendedName>
        <fullName evidence="3">CCHC-type domain-containing protein</fullName>
    </recommendedName>
</protein>
<keyword evidence="1" id="KW-0479">Metal-binding</keyword>
<dbReference type="Gene3D" id="1.10.340.70">
    <property type="match status" value="1"/>
</dbReference>
<organism evidence="4 5">
    <name type="scientific">Rubroshorea leprosula</name>
    <dbReference type="NCBI Taxonomy" id="152421"/>
    <lineage>
        <taxon>Eukaryota</taxon>
        <taxon>Viridiplantae</taxon>
        <taxon>Streptophyta</taxon>
        <taxon>Embryophyta</taxon>
        <taxon>Tracheophyta</taxon>
        <taxon>Spermatophyta</taxon>
        <taxon>Magnoliopsida</taxon>
        <taxon>eudicotyledons</taxon>
        <taxon>Gunneridae</taxon>
        <taxon>Pentapetalae</taxon>
        <taxon>rosids</taxon>
        <taxon>malvids</taxon>
        <taxon>Malvales</taxon>
        <taxon>Dipterocarpaceae</taxon>
        <taxon>Rubroshorea</taxon>
    </lineage>
</organism>
<dbReference type="InterPro" id="IPR012337">
    <property type="entry name" value="RNaseH-like_sf"/>
</dbReference>
<dbReference type="EMBL" id="BPVZ01000384">
    <property type="protein sequence ID" value="GKV50653.1"/>
    <property type="molecule type" value="Genomic_DNA"/>
</dbReference>
<dbReference type="InterPro" id="IPR001878">
    <property type="entry name" value="Znf_CCHC"/>
</dbReference>
<comment type="caution">
    <text evidence="4">The sequence shown here is derived from an EMBL/GenBank/DDBJ whole genome shotgun (WGS) entry which is preliminary data.</text>
</comment>
<proteinExistence type="predicted"/>
<dbReference type="PANTHER" id="PTHR35046">
    <property type="entry name" value="ZINC KNUCKLE (CCHC-TYPE) FAMILY PROTEIN"/>
    <property type="match status" value="1"/>
</dbReference>
<evidence type="ECO:0000313" key="4">
    <source>
        <dbReference type="EMBL" id="GKV50653.1"/>
    </source>
</evidence>
<keyword evidence="1" id="KW-0862">Zinc</keyword>
<dbReference type="SMART" id="SM00343">
    <property type="entry name" value="ZnF_C2HC"/>
    <property type="match status" value="1"/>
</dbReference>
<sequence>MKIPPFQGKADPKAYLEWERNVELVFNCHNYFEQHAIETWEEMEKAMIRANVEEDREVTMARFLQGLNPNIHDQVEMQHYVELEDMVHMAIIVKRQLKRRGGTDVGLGNQCFKCQSRSHIASQCPKKWVMVLRDSGEIVTKDKDSDTDAMPPLEDAYEEEFSVHGDLLVARRALKCARKGHGWSATREHLSHTTMVGKLGLPTLRHPAPYKLQWLNDSGDDGNQDDPTCTTSRDPLHIPGGEVKVNKQVLVAFRIEKYEDEHLKGQHKLNKRHTHTHTQWMEFIEMFPYVIQYNQGNENVVANALLAAGKFYRHDDFLFQENKLCVPNCSLHDLLVRESHSGGLMGHFGVAKTLAILQEHFFWPHMKRDVERICGRCVTCRQAKSRVQPHGLEIQLFVVVDRFSKMAHFIPSHKMDDASHIVDLFFREIVRLHGMPRTTVSGRDAKFLNYFWKILWSKLGEYNVSATFNVADLSPFDAVDDLRTNPFQEEGNDINRGLTLKDSIQVPVGPVTRARAKKFKEALNRLIREIWTQANSWRPIEGSPCCDGNQDDSISTTSCDPLHTQGGPVTRARAKKMREVLKGLIKQIWVENNIQQANRSLDDYQGMINIIQVQEKLN</sequence>
<keyword evidence="5" id="KW-1185">Reference proteome</keyword>
<feature type="region of interest" description="Disordered" evidence="2">
    <location>
        <begin position="217"/>
        <end position="236"/>
    </location>
</feature>
<evidence type="ECO:0000313" key="5">
    <source>
        <dbReference type="Proteomes" id="UP001054252"/>
    </source>
</evidence>
<dbReference type="GO" id="GO:0003676">
    <property type="term" value="F:nucleic acid binding"/>
    <property type="evidence" value="ECO:0007669"/>
    <property type="project" value="InterPro"/>
</dbReference>
<evidence type="ECO:0000256" key="2">
    <source>
        <dbReference type="SAM" id="MobiDB-lite"/>
    </source>
</evidence>
<reference evidence="4 5" key="1">
    <citation type="journal article" date="2021" name="Commun. Biol.">
        <title>The genome of Shorea leprosula (Dipterocarpaceae) highlights the ecological relevance of drought in aseasonal tropical rainforests.</title>
        <authorList>
            <person name="Ng K.K.S."/>
            <person name="Kobayashi M.J."/>
            <person name="Fawcett J.A."/>
            <person name="Hatakeyama M."/>
            <person name="Paape T."/>
            <person name="Ng C.H."/>
            <person name="Ang C.C."/>
            <person name="Tnah L.H."/>
            <person name="Lee C.T."/>
            <person name="Nishiyama T."/>
            <person name="Sese J."/>
            <person name="O'Brien M.J."/>
            <person name="Copetti D."/>
            <person name="Mohd Noor M.I."/>
            <person name="Ong R.C."/>
            <person name="Putra M."/>
            <person name="Sireger I.Z."/>
            <person name="Indrioko S."/>
            <person name="Kosugi Y."/>
            <person name="Izuno A."/>
            <person name="Isagi Y."/>
            <person name="Lee S.L."/>
            <person name="Shimizu K.K."/>
        </authorList>
    </citation>
    <scope>NUCLEOTIDE SEQUENCE [LARGE SCALE GENOMIC DNA]</scope>
    <source>
        <strain evidence="4">214</strain>
    </source>
</reference>
<gene>
    <name evidence="4" type="ORF">SLEP1_g57354</name>
</gene>
<dbReference type="Gene3D" id="3.30.420.10">
    <property type="entry name" value="Ribonuclease H-like superfamily/Ribonuclease H"/>
    <property type="match status" value="1"/>
</dbReference>
<feature type="domain" description="CCHC-type" evidence="3">
    <location>
        <begin position="111"/>
        <end position="126"/>
    </location>
</feature>
<dbReference type="PROSITE" id="PS50158">
    <property type="entry name" value="ZF_CCHC"/>
    <property type="match status" value="1"/>
</dbReference>
<dbReference type="InterPro" id="IPR036397">
    <property type="entry name" value="RNaseH_sf"/>
</dbReference>
<evidence type="ECO:0000259" key="3">
    <source>
        <dbReference type="PROSITE" id="PS50158"/>
    </source>
</evidence>
<accession>A0AAV5MMN7</accession>
<dbReference type="SUPFAM" id="SSF53098">
    <property type="entry name" value="Ribonuclease H-like"/>
    <property type="match status" value="1"/>
</dbReference>
<dbReference type="PANTHER" id="PTHR35046:SF9">
    <property type="entry name" value="RNA-DIRECTED DNA POLYMERASE"/>
    <property type="match status" value="1"/>
</dbReference>
<dbReference type="FunFam" id="1.10.340.70:FF:000001">
    <property type="entry name" value="Retrovirus-related Pol polyprotein from transposon gypsy-like Protein"/>
    <property type="match status" value="1"/>
</dbReference>
<dbReference type="AlphaFoldDB" id="A0AAV5MMN7"/>
<dbReference type="InterPro" id="IPR041588">
    <property type="entry name" value="Integrase_H2C2"/>
</dbReference>
<name>A0AAV5MMN7_9ROSI</name>
<evidence type="ECO:0000256" key="1">
    <source>
        <dbReference type="PROSITE-ProRule" id="PRU00047"/>
    </source>
</evidence>
<dbReference type="GO" id="GO:0008270">
    <property type="term" value="F:zinc ion binding"/>
    <property type="evidence" value="ECO:0007669"/>
    <property type="project" value="UniProtKB-KW"/>
</dbReference>
<dbReference type="Pfam" id="PF17921">
    <property type="entry name" value="Integrase_H2C2"/>
    <property type="match status" value="1"/>
</dbReference>
<keyword evidence="1" id="KW-0863">Zinc-finger</keyword>
<dbReference type="Proteomes" id="UP001054252">
    <property type="component" value="Unassembled WGS sequence"/>
</dbReference>